<protein>
    <submittedName>
        <fullName evidence="2">Uncharacterized protein</fullName>
    </submittedName>
</protein>
<evidence type="ECO:0000313" key="3">
    <source>
        <dbReference type="Proteomes" id="UP000596742"/>
    </source>
</evidence>
<dbReference type="Proteomes" id="UP000596742">
    <property type="component" value="Unassembled WGS sequence"/>
</dbReference>
<gene>
    <name evidence="2" type="ORF">MGAL_10B009664</name>
</gene>
<accession>A0A8B6EDU2</accession>
<keyword evidence="3" id="KW-1185">Reference proteome</keyword>
<proteinExistence type="predicted"/>
<evidence type="ECO:0000256" key="1">
    <source>
        <dbReference type="SAM" id="MobiDB-lite"/>
    </source>
</evidence>
<feature type="compositionally biased region" description="Low complexity" evidence="1">
    <location>
        <begin position="30"/>
        <end position="42"/>
    </location>
</feature>
<organism evidence="2 3">
    <name type="scientific">Mytilus galloprovincialis</name>
    <name type="common">Mediterranean mussel</name>
    <dbReference type="NCBI Taxonomy" id="29158"/>
    <lineage>
        <taxon>Eukaryota</taxon>
        <taxon>Metazoa</taxon>
        <taxon>Spiralia</taxon>
        <taxon>Lophotrochozoa</taxon>
        <taxon>Mollusca</taxon>
        <taxon>Bivalvia</taxon>
        <taxon>Autobranchia</taxon>
        <taxon>Pteriomorphia</taxon>
        <taxon>Mytilida</taxon>
        <taxon>Mytiloidea</taxon>
        <taxon>Mytilidae</taxon>
        <taxon>Mytilinae</taxon>
        <taxon>Mytilus</taxon>
    </lineage>
</organism>
<reference evidence="2" key="1">
    <citation type="submission" date="2018-11" db="EMBL/GenBank/DDBJ databases">
        <authorList>
            <person name="Alioto T."/>
            <person name="Alioto T."/>
        </authorList>
    </citation>
    <scope>NUCLEOTIDE SEQUENCE</scope>
</reference>
<feature type="region of interest" description="Disordered" evidence="1">
    <location>
        <begin position="30"/>
        <end position="60"/>
    </location>
</feature>
<name>A0A8B6EDU2_MYTGA</name>
<comment type="caution">
    <text evidence="2">The sequence shown here is derived from an EMBL/GenBank/DDBJ whole genome shotgun (WGS) entry which is preliminary data.</text>
</comment>
<evidence type="ECO:0000313" key="2">
    <source>
        <dbReference type="EMBL" id="VDI32590.1"/>
    </source>
</evidence>
<sequence>MAFPYMIGPGGQPFIIQQVPLMPQPLIQQVPIQQQQQQQQQQPPVPQLQKLPDYMSEERR</sequence>
<dbReference type="AlphaFoldDB" id="A0A8B6EDU2"/>
<dbReference type="EMBL" id="UYJE01004932">
    <property type="protein sequence ID" value="VDI32590.1"/>
    <property type="molecule type" value="Genomic_DNA"/>
</dbReference>